<comment type="caution">
    <text evidence="2">The sequence shown here is derived from an EMBL/GenBank/DDBJ whole genome shotgun (WGS) entry which is preliminary data.</text>
</comment>
<dbReference type="Gene3D" id="3.40.50.300">
    <property type="entry name" value="P-loop containing nucleotide triphosphate hydrolases"/>
    <property type="match status" value="1"/>
</dbReference>
<evidence type="ECO:0000313" key="2">
    <source>
        <dbReference type="EMBL" id="KJY54777.1"/>
    </source>
</evidence>
<dbReference type="PATRIC" id="fig|1218507.3.peg.113"/>
<evidence type="ECO:0000259" key="1">
    <source>
        <dbReference type="Pfam" id="PF13614"/>
    </source>
</evidence>
<dbReference type="OrthoDB" id="9791162at2"/>
<dbReference type="CDD" id="cd02042">
    <property type="entry name" value="ParAB_family"/>
    <property type="match status" value="1"/>
</dbReference>
<dbReference type="PANTHER" id="PTHR13696">
    <property type="entry name" value="P-LOOP CONTAINING NUCLEOSIDE TRIPHOSPHATE HYDROLASE"/>
    <property type="match status" value="1"/>
</dbReference>
<name>A0A0F4L7F1_9LACO</name>
<dbReference type="EMBL" id="JXLI01000019">
    <property type="protein sequence ID" value="KJY54777.1"/>
    <property type="molecule type" value="Genomic_DNA"/>
</dbReference>
<dbReference type="Pfam" id="PF13614">
    <property type="entry name" value="AAA_31"/>
    <property type="match status" value="1"/>
</dbReference>
<dbReference type="InterPro" id="IPR050678">
    <property type="entry name" value="DNA_Partitioning_ATPase"/>
</dbReference>
<dbReference type="PANTHER" id="PTHR13696:SF99">
    <property type="entry name" value="COBYRINIC ACID AC-DIAMIDE SYNTHASE"/>
    <property type="match status" value="1"/>
</dbReference>
<feature type="domain" description="AAA" evidence="1">
    <location>
        <begin position="1"/>
        <end position="171"/>
    </location>
</feature>
<dbReference type="InterPro" id="IPR025669">
    <property type="entry name" value="AAA_dom"/>
</dbReference>
<accession>A0A0F4L7F1</accession>
<dbReference type="RefSeq" id="WP_046325871.1">
    <property type="nucleotide sequence ID" value="NZ_JBHTMT010000007.1"/>
</dbReference>
<gene>
    <name evidence="2" type="ORF">JF74_19630</name>
</gene>
<dbReference type="HOGENOM" id="CLU_037612_4_4_9"/>
<geneLocation type="plasmid" evidence="2">
    <name>pHma8p1</name>
</geneLocation>
<reference evidence="2 3" key="1">
    <citation type="submission" date="2015-01" db="EMBL/GenBank/DDBJ databases">
        <title>Comparative genomics of the lactic acid bacteria isolated from the honey bee gut.</title>
        <authorList>
            <person name="Ellegaard K.M."/>
            <person name="Tamarit D."/>
            <person name="Javelind E."/>
            <person name="Olofsson T."/>
            <person name="Andersson S.G."/>
            <person name="Vasquez A."/>
        </authorList>
    </citation>
    <scope>NUCLEOTIDE SEQUENCE [LARGE SCALE GENOMIC DNA]</scope>
    <source>
        <strain evidence="2 3">Hma8</strain>
        <plasmid evidence="2">pHma8p1</plasmid>
    </source>
</reference>
<sequence length="267" mass="30732">MKFITFSAIKGGVGKTTLAFNYAEWLAQENNSNVLLIDLDHQCNLSQIYDHYETDGTVGGIFLENSTAVIRKVKDNISLITGDMHLDQIETSIENKTNKNMLLYMWLADNYDALHLDKFDYVIFDTRPDFDTAIKNAIIVSDIILSPITPSEHGYNAKFNLEERIKELKKEAIDFSTRKSYVTANLFYIANMVRHNTKSSHELLNVIEKEKDVLAVIPQKELFNRSTLDKISITSMSKDHKTYIRNRKFFDEINSTFTKLTDKISHT</sequence>
<dbReference type="AlphaFoldDB" id="A0A0F4L7F1"/>
<dbReference type="Proteomes" id="UP000033531">
    <property type="component" value="Plasmid pHma8p1"/>
</dbReference>
<keyword evidence="2" id="KW-0614">Plasmid</keyword>
<dbReference type="SUPFAM" id="SSF52540">
    <property type="entry name" value="P-loop containing nucleoside triphosphate hydrolases"/>
    <property type="match status" value="1"/>
</dbReference>
<proteinExistence type="predicted"/>
<dbReference type="InterPro" id="IPR027417">
    <property type="entry name" value="P-loop_NTPase"/>
</dbReference>
<evidence type="ECO:0000313" key="3">
    <source>
        <dbReference type="Proteomes" id="UP000033531"/>
    </source>
</evidence>
<protein>
    <submittedName>
        <fullName evidence="2">Chromosome partitioning ATPase</fullName>
    </submittedName>
</protein>
<organism evidence="2 3">
    <name type="scientific">Lactobacillus melliventris</name>
    <dbReference type="NCBI Taxonomy" id="1218507"/>
    <lineage>
        <taxon>Bacteria</taxon>
        <taxon>Bacillati</taxon>
        <taxon>Bacillota</taxon>
        <taxon>Bacilli</taxon>
        <taxon>Lactobacillales</taxon>
        <taxon>Lactobacillaceae</taxon>
        <taxon>Lactobacillus</taxon>
    </lineage>
</organism>